<evidence type="ECO:0008006" key="5">
    <source>
        <dbReference type="Google" id="ProtNLM"/>
    </source>
</evidence>
<comment type="caution">
    <text evidence="3">The sequence shown here is derived from an EMBL/GenBank/DDBJ whole genome shotgun (WGS) entry which is preliminary data.</text>
</comment>
<protein>
    <recommendedName>
        <fullName evidence="5">Lipoprotein</fullName>
    </recommendedName>
</protein>
<dbReference type="RefSeq" id="WP_000161254.1">
    <property type="nucleotide sequence ID" value="NZ_JEWH01000037.1"/>
</dbReference>
<reference evidence="3 4" key="1">
    <citation type="submission" date="2014-02" db="EMBL/GenBank/DDBJ databases">
        <title>Comparative genomics and transcriptomics to identify genetic mechanisms underlying the emergence of carbapenem resistant Acinetobacter baumannii (CRAb).</title>
        <authorList>
            <person name="Harris A.D."/>
            <person name="Johnson K.J."/>
            <person name="George J."/>
            <person name="Shefchek K."/>
            <person name="Daugherty S.C."/>
            <person name="Parankush S."/>
            <person name="Sadzewicz L."/>
            <person name="Tallon L."/>
            <person name="Sengamalay N."/>
            <person name="Hazen T.H."/>
            <person name="Rasko D.A."/>
        </authorList>
    </citation>
    <scope>NUCLEOTIDE SEQUENCE [LARGE SCALE GENOMIC DNA]</scope>
    <source>
        <strain evidence="3 4">1295743</strain>
    </source>
</reference>
<dbReference type="AlphaFoldDB" id="A0A009HPC3"/>
<evidence type="ECO:0000313" key="3">
    <source>
        <dbReference type="EMBL" id="EXB04905.1"/>
    </source>
</evidence>
<feature type="chain" id="PRO_5001446266" description="Lipoprotein" evidence="2">
    <location>
        <begin position="20"/>
        <end position="43"/>
    </location>
</feature>
<keyword evidence="2" id="KW-0732">Signal</keyword>
<dbReference type="PATRIC" id="fig|1310613.3.peg.2642"/>
<sequence length="43" mass="4520">MTKIIATLGLAAIVSLSVAACQGENDTKQQDKTTTPHSMDKDS</sequence>
<gene>
    <name evidence="3" type="ORF">J512_2740</name>
</gene>
<name>A0A009HPC3_ACIB9</name>
<feature type="signal peptide" evidence="2">
    <location>
        <begin position="1"/>
        <end position="19"/>
    </location>
</feature>
<evidence type="ECO:0000256" key="1">
    <source>
        <dbReference type="SAM" id="MobiDB-lite"/>
    </source>
</evidence>
<feature type="region of interest" description="Disordered" evidence="1">
    <location>
        <begin position="21"/>
        <end position="43"/>
    </location>
</feature>
<dbReference type="EMBL" id="JEWH01000037">
    <property type="protein sequence ID" value="EXB04905.1"/>
    <property type="molecule type" value="Genomic_DNA"/>
</dbReference>
<dbReference type="PROSITE" id="PS51257">
    <property type="entry name" value="PROKAR_LIPOPROTEIN"/>
    <property type="match status" value="1"/>
</dbReference>
<evidence type="ECO:0000313" key="4">
    <source>
        <dbReference type="Proteomes" id="UP000020595"/>
    </source>
</evidence>
<dbReference type="GeneID" id="92894314"/>
<organism evidence="3 4">
    <name type="scientific">Acinetobacter baumannii (strain 1295743)</name>
    <dbReference type="NCBI Taxonomy" id="1310613"/>
    <lineage>
        <taxon>Bacteria</taxon>
        <taxon>Pseudomonadati</taxon>
        <taxon>Pseudomonadota</taxon>
        <taxon>Gammaproteobacteria</taxon>
        <taxon>Moraxellales</taxon>
        <taxon>Moraxellaceae</taxon>
        <taxon>Acinetobacter</taxon>
        <taxon>Acinetobacter calcoaceticus/baumannii complex</taxon>
    </lineage>
</organism>
<proteinExistence type="predicted"/>
<evidence type="ECO:0000256" key="2">
    <source>
        <dbReference type="SAM" id="SignalP"/>
    </source>
</evidence>
<dbReference type="Proteomes" id="UP000020595">
    <property type="component" value="Unassembled WGS sequence"/>
</dbReference>
<accession>A0A009HPC3</accession>